<dbReference type="KEGG" id="ocm:CBP12_07075"/>
<organism evidence="4 5">
    <name type="scientific">Oceanisphaera avium</name>
    <dbReference type="NCBI Taxonomy" id="1903694"/>
    <lineage>
        <taxon>Bacteria</taxon>
        <taxon>Pseudomonadati</taxon>
        <taxon>Pseudomonadota</taxon>
        <taxon>Gammaproteobacteria</taxon>
        <taxon>Aeromonadales</taxon>
        <taxon>Aeromonadaceae</taxon>
        <taxon>Oceanisphaera</taxon>
    </lineage>
</organism>
<evidence type="ECO:0000313" key="5">
    <source>
        <dbReference type="Proteomes" id="UP000243793"/>
    </source>
</evidence>
<dbReference type="HAMAP" id="MF_00791">
    <property type="entry name" value="ApaG"/>
    <property type="match status" value="1"/>
</dbReference>
<dbReference type="RefSeq" id="WP_086963810.1">
    <property type="nucleotide sequence ID" value="NZ_CP021376.1"/>
</dbReference>
<dbReference type="Proteomes" id="UP000243793">
    <property type="component" value="Chromosome"/>
</dbReference>
<dbReference type="PANTHER" id="PTHR14289:SF16">
    <property type="entry name" value="POLYMERASE DELTA-INTERACTING PROTEIN 2"/>
    <property type="match status" value="1"/>
</dbReference>
<keyword evidence="5" id="KW-1185">Reference proteome</keyword>
<dbReference type="InterPro" id="IPR007474">
    <property type="entry name" value="ApaG_domain"/>
</dbReference>
<dbReference type="NCBIfam" id="NF003967">
    <property type="entry name" value="PRK05461.1"/>
    <property type="match status" value="1"/>
</dbReference>
<dbReference type="Gene3D" id="2.60.40.1470">
    <property type="entry name" value="ApaG domain"/>
    <property type="match status" value="1"/>
</dbReference>
<dbReference type="AlphaFoldDB" id="A0A1Y0CXE9"/>
<dbReference type="Pfam" id="PF04379">
    <property type="entry name" value="DUF525"/>
    <property type="match status" value="1"/>
</dbReference>
<accession>A0A1Y0CXE9</accession>
<gene>
    <name evidence="2" type="primary">apaG</name>
    <name evidence="4" type="ORF">CBP12_07075</name>
</gene>
<dbReference type="OrthoDB" id="9795226at2"/>
<dbReference type="PANTHER" id="PTHR14289">
    <property type="entry name" value="F-BOX ONLY PROTEIN 3"/>
    <property type="match status" value="1"/>
</dbReference>
<evidence type="ECO:0000256" key="2">
    <source>
        <dbReference type="HAMAP-Rule" id="MF_00791"/>
    </source>
</evidence>
<evidence type="ECO:0000313" key="4">
    <source>
        <dbReference type="EMBL" id="ART79938.1"/>
    </source>
</evidence>
<evidence type="ECO:0000256" key="1">
    <source>
        <dbReference type="ARBA" id="ARBA00017693"/>
    </source>
</evidence>
<dbReference type="SUPFAM" id="SSF110069">
    <property type="entry name" value="ApaG-like"/>
    <property type="match status" value="1"/>
</dbReference>
<reference evidence="5" key="1">
    <citation type="submission" date="2017-05" db="EMBL/GenBank/DDBJ databases">
        <authorList>
            <person name="Sung H."/>
        </authorList>
    </citation>
    <scope>NUCLEOTIDE SEQUENCE [LARGE SCALE GENOMIC DNA]</scope>
    <source>
        <strain evidence="5">AMac2203</strain>
    </source>
</reference>
<name>A0A1Y0CXE9_9GAMM</name>
<sequence length="124" mass="13463">MSSGDIRITTVPHYLAEHSTPDEQNYVFAYTITIQNHGSASVQLLSRRWLITDANGKVLEVEGEGVVGEQPNIAPGAVFTYTSGVNLATPLGVMEGSYRLVKQDGSEFDTPIAPFRLSLPNLIN</sequence>
<dbReference type="InterPro" id="IPR036767">
    <property type="entry name" value="ApaG_sf"/>
</dbReference>
<proteinExistence type="inferred from homology"/>
<dbReference type="GO" id="GO:0070987">
    <property type="term" value="P:error-free translesion synthesis"/>
    <property type="evidence" value="ECO:0007669"/>
    <property type="project" value="TreeGrafter"/>
</dbReference>
<evidence type="ECO:0000259" key="3">
    <source>
        <dbReference type="PROSITE" id="PS51087"/>
    </source>
</evidence>
<dbReference type="EMBL" id="CP021376">
    <property type="protein sequence ID" value="ART79938.1"/>
    <property type="molecule type" value="Genomic_DNA"/>
</dbReference>
<dbReference type="InterPro" id="IPR023065">
    <property type="entry name" value="Uncharacterised_ApaG"/>
</dbReference>
<feature type="domain" description="ApaG" evidence="3">
    <location>
        <begin position="1"/>
        <end position="124"/>
    </location>
</feature>
<protein>
    <recommendedName>
        <fullName evidence="1 2">Protein ApaG</fullName>
    </recommendedName>
</protein>
<dbReference type="PROSITE" id="PS51087">
    <property type="entry name" value="APAG"/>
    <property type="match status" value="1"/>
</dbReference>